<dbReference type="Pfam" id="PF00990">
    <property type="entry name" value="GGDEF"/>
    <property type="match status" value="1"/>
</dbReference>
<gene>
    <name evidence="6" type="primary">cheB_4</name>
    <name evidence="6" type="ORF">LMG21510_03918</name>
</gene>
<dbReference type="Proteomes" id="UP000721236">
    <property type="component" value="Unassembled WGS sequence"/>
</dbReference>
<dbReference type="InterPro" id="IPR029787">
    <property type="entry name" value="Nucleotide_cyclase"/>
</dbReference>
<dbReference type="NCBIfam" id="TIGR00254">
    <property type="entry name" value="GGDEF"/>
    <property type="match status" value="1"/>
</dbReference>
<dbReference type="SUPFAM" id="SSF52172">
    <property type="entry name" value="CheY-like"/>
    <property type="match status" value="1"/>
</dbReference>
<dbReference type="PANTHER" id="PTHR45138:SF9">
    <property type="entry name" value="DIGUANYLATE CYCLASE DGCM-RELATED"/>
    <property type="match status" value="1"/>
</dbReference>
<dbReference type="EC" id="2.7.7.65" evidence="1"/>
<evidence type="ECO:0000313" key="7">
    <source>
        <dbReference type="Proteomes" id="UP000721236"/>
    </source>
</evidence>
<evidence type="ECO:0000313" key="6">
    <source>
        <dbReference type="EMBL" id="CAG9179857.1"/>
    </source>
</evidence>
<dbReference type="Pfam" id="PF00072">
    <property type="entry name" value="Response_reg"/>
    <property type="match status" value="1"/>
</dbReference>
<evidence type="ECO:0000259" key="5">
    <source>
        <dbReference type="PROSITE" id="PS50887"/>
    </source>
</evidence>
<dbReference type="InterPro" id="IPR050469">
    <property type="entry name" value="Diguanylate_Cyclase"/>
</dbReference>
<dbReference type="Gene3D" id="3.30.70.270">
    <property type="match status" value="1"/>
</dbReference>
<dbReference type="RefSeq" id="WP_222207133.1">
    <property type="nucleotide sequence ID" value="NZ_CAJZAH010000004.1"/>
</dbReference>
<dbReference type="SUPFAM" id="SSF55073">
    <property type="entry name" value="Nucleotide cyclase"/>
    <property type="match status" value="1"/>
</dbReference>
<accession>A0ABN7Z6C3</accession>
<evidence type="ECO:0000256" key="2">
    <source>
        <dbReference type="ARBA" id="ARBA00034247"/>
    </source>
</evidence>
<name>A0ABN7Z6C3_9BURK</name>
<feature type="domain" description="GGDEF" evidence="5">
    <location>
        <begin position="203"/>
        <end position="338"/>
    </location>
</feature>
<evidence type="ECO:0000259" key="4">
    <source>
        <dbReference type="PROSITE" id="PS50110"/>
    </source>
</evidence>
<protein>
    <recommendedName>
        <fullName evidence="1">diguanylate cyclase</fullName>
        <ecNumber evidence="1">2.7.7.65</ecNumber>
    </recommendedName>
</protein>
<comment type="catalytic activity">
    <reaction evidence="2">
        <text>2 GTP = 3',3'-c-di-GMP + 2 diphosphate</text>
        <dbReference type="Rhea" id="RHEA:24898"/>
        <dbReference type="ChEBI" id="CHEBI:33019"/>
        <dbReference type="ChEBI" id="CHEBI:37565"/>
        <dbReference type="ChEBI" id="CHEBI:58805"/>
        <dbReference type="EC" id="2.7.7.65"/>
    </reaction>
</comment>
<dbReference type="InterPro" id="IPR011006">
    <property type="entry name" value="CheY-like_superfamily"/>
</dbReference>
<dbReference type="PROSITE" id="PS50110">
    <property type="entry name" value="RESPONSE_REGULATORY"/>
    <property type="match status" value="1"/>
</dbReference>
<evidence type="ECO:0000256" key="3">
    <source>
        <dbReference type="PROSITE-ProRule" id="PRU00169"/>
    </source>
</evidence>
<keyword evidence="7" id="KW-1185">Reference proteome</keyword>
<dbReference type="CDD" id="cd17575">
    <property type="entry name" value="REC_WspR-like"/>
    <property type="match status" value="1"/>
</dbReference>
<dbReference type="EMBL" id="CAJZAH010000004">
    <property type="protein sequence ID" value="CAG9179857.1"/>
    <property type="molecule type" value="Genomic_DNA"/>
</dbReference>
<keyword evidence="6" id="KW-0378">Hydrolase</keyword>
<dbReference type="GO" id="GO:0050568">
    <property type="term" value="F:protein-glutamine glutaminase activity"/>
    <property type="evidence" value="ECO:0007669"/>
    <property type="project" value="UniProtKB-EC"/>
</dbReference>
<dbReference type="InterPro" id="IPR043128">
    <property type="entry name" value="Rev_trsase/Diguanyl_cyclase"/>
</dbReference>
<proteinExistence type="predicted"/>
<comment type="caution">
    <text evidence="6">The sequence shown here is derived from an EMBL/GenBank/DDBJ whole genome shotgun (WGS) entry which is preliminary data.</text>
</comment>
<evidence type="ECO:0000256" key="1">
    <source>
        <dbReference type="ARBA" id="ARBA00012528"/>
    </source>
</evidence>
<keyword evidence="3" id="KW-0597">Phosphoprotein</keyword>
<organism evidence="6 7">
    <name type="scientific">Cupriavidus respiraculi</name>
    <dbReference type="NCBI Taxonomy" id="195930"/>
    <lineage>
        <taxon>Bacteria</taxon>
        <taxon>Pseudomonadati</taxon>
        <taxon>Pseudomonadota</taxon>
        <taxon>Betaproteobacteria</taxon>
        <taxon>Burkholderiales</taxon>
        <taxon>Burkholderiaceae</taxon>
        <taxon>Cupriavidus</taxon>
    </lineage>
</organism>
<reference evidence="6 7" key="1">
    <citation type="submission" date="2021-08" db="EMBL/GenBank/DDBJ databases">
        <authorList>
            <person name="Peeters C."/>
        </authorList>
    </citation>
    <scope>NUCLEOTIDE SEQUENCE [LARGE SCALE GENOMIC DNA]</scope>
    <source>
        <strain evidence="6 7">LMG 21510</strain>
    </source>
</reference>
<dbReference type="PROSITE" id="PS50887">
    <property type="entry name" value="GGDEF"/>
    <property type="match status" value="1"/>
</dbReference>
<dbReference type="PANTHER" id="PTHR45138">
    <property type="entry name" value="REGULATORY COMPONENTS OF SENSORY TRANSDUCTION SYSTEM"/>
    <property type="match status" value="1"/>
</dbReference>
<dbReference type="InterPro" id="IPR001789">
    <property type="entry name" value="Sig_transdc_resp-reg_receiver"/>
</dbReference>
<dbReference type="CDD" id="cd01949">
    <property type="entry name" value="GGDEF"/>
    <property type="match status" value="1"/>
</dbReference>
<dbReference type="Gene3D" id="3.40.50.2300">
    <property type="match status" value="1"/>
</dbReference>
<dbReference type="InterPro" id="IPR000160">
    <property type="entry name" value="GGDEF_dom"/>
</dbReference>
<feature type="domain" description="Response regulatory" evidence="4">
    <location>
        <begin position="22"/>
        <end position="139"/>
    </location>
</feature>
<dbReference type="SMART" id="SM00267">
    <property type="entry name" value="GGDEF"/>
    <property type="match status" value="1"/>
</dbReference>
<feature type="modified residue" description="4-aspartylphosphate" evidence="3">
    <location>
        <position position="72"/>
    </location>
</feature>
<dbReference type="SMART" id="SM00448">
    <property type="entry name" value="REC"/>
    <property type="match status" value="1"/>
</dbReference>
<sequence length="338" mass="37424">MEANQTPPPLIPTRVGDEYQAMVLLVDDQAMVGEAVRRALATERDIDFHYCARPEDAVAVAQRTKPTVILQDLVMPGIDGLTLVRHYRANPATRDIPIIVLSTKEEPTMKSAAFAAGANDYLVKLPDSIELVARVRYHSRSYLNLLQRDEAYRALRQSQQQLLETNLELQRLTNSDGLTGLSNRRYFDEYLGAEWRRAQREQSQLALLMLDVDSFKAFNDTYGHVAGDDVLRRVAAVIRDNCARPADLPARFGGEEFAMILPSTSPGGARLLAEKARRAIEGMQIPHAGSTVSPYVTVSIGAAVLVPAIDVPFSRLVETADSGLYMAKRNGRNQVMMA</sequence>